<evidence type="ECO:0000313" key="7">
    <source>
        <dbReference type="Proteomes" id="UP000509513"/>
    </source>
</evidence>
<keyword evidence="3" id="KW-0408">Iron</keyword>
<proteinExistence type="predicted"/>
<dbReference type="PANTHER" id="PTHR46491:SF3">
    <property type="entry name" value="CDGSH IRON-SULFUR DOMAIN-CONTAINING PROTEIN 3, MITOCHONDRIAL"/>
    <property type="match status" value="1"/>
</dbReference>
<evidence type="ECO:0000256" key="2">
    <source>
        <dbReference type="ARBA" id="ARBA00022723"/>
    </source>
</evidence>
<dbReference type="Gene3D" id="3.40.5.90">
    <property type="entry name" value="CDGSH iron-sulfur domain, mitoNEET-type"/>
    <property type="match status" value="2"/>
</dbReference>
<evidence type="ECO:0000256" key="1">
    <source>
        <dbReference type="ARBA" id="ARBA00022714"/>
    </source>
</evidence>
<feature type="domain" description="Iron-binding zinc finger CDGSH type" evidence="5">
    <location>
        <begin position="36"/>
        <end position="67"/>
    </location>
</feature>
<accession>A0A7L5JS10</accession>
<dbReference type="RefSeq" id="WP_024774444.1">
    <property type="nucleotide sequence ID" value="NZ_CP054051.1"/>
</dbReference>
<evidence type="ECO:0000256" key="4">
    <source>
        <dbReference type="ARBA" id="ARBA00023014"/>
    </source>
</evidence>
<dbReference type="GO" id="GO:0051537">
    <property type="term" value="F:2 iron, 2 sulfur cluster binding"/>
    <property type="evidence" value="ECO:0007669"/>
    <property type="project" value="UniProtKB-KW"/>
</dbReference>
<keyword evidence="4" id="KW-0411">Iron-sulfur</keyword>
<dbReference type="KEGG" id="acib:ACBT_2128"/>
<keyword evidence="1" id="KW-0001">2Fe-2S</keyword>
<dbReference type="InterPro" id="IPR042216">
    <property type="entry name" value="MitoNEET_CISD"/>
</dbReference>
<sequence>MAIKLEAGKKYYYCTCGKSSDEVFCNGAHKGTSFTPKEFTVSETKEYSLCDCKKTSNIPFCDGSHSK</sequence>
<evidence type="ECO:0000256" key="3">
    <source>
        <dbReference type="ARBA" id="ARBA00023004"/>
    </source>
</evidence>
<dbReference type="GO" id="GO:0046872">
    <property type="term" value="F:metal ion binding"/>
    <property type="evidence" value="ECO:0007669"/>
    <property type="project" value="UniProtKB-KW"/>
</dbReference>
<name>A0A7L5JS10_9BACT</name>
<dbReference type="InterPro" id="IPR018967">
    <property type="entry name" value="FeS-contain_CDGSH-typ"/>
</dbReference>
<dbReference type="AlphaFoldDB" id="A0A7L5JS10"/>
<dbReference type="Pfam" id="PF09360">
    <property type="entry name" value="zf-CDGSH"/>
    <property type="match status" value="1"/>
</dbReference>
<dbReference type="EMBL" id="CP054051">
    <property type="protein sequence ID" value="QKJ28013.1"/>
    <property type="molecule type" value="Genomic_DNA"/>
</dbReference>
<evidence type="ECO:0000259" key="5">
    <source>
        <dbReference type="SMART" id="SM00704"/>
    </source>
</evidence>
<evidence type="ECO:0000313" key="6">
    <source>
        <dbReference type="EMBL" id="QKJ28013.1"/>
    </source>
</evidence>
<organism evidence="6 7">
    <name type="scientific">Aliarcobacter cibarius</name>
    <dbReference type="NCBI Taxonomy" id="255507"/>
    <lineage>
        <taxon>Bacteria</taxon>
        <taxon>Pseudomonadati</taxon>
        <taxon>Campylobacterota</taxon>
        <taxon>Epsilonproteobacteria</taxon>
        <taxon>Campylobacterales</taxon>
        <taxon>Arcobacteraceae</taxon>
        <taxon>Aliarcobacter</taxon>
    </lineage>
</organism>
<gene>
    <name evidence="6" type="ORF">ACBT_2128</name>
</gene>
<dbReference type="Proteomes" id="UP000509513">
    <property type="component" value="Chromosome"/>
</dbReference>
<dbReference type="PANTHER" id="PTHR46491">
    <property type="entry name" value="CDGSH IRON SULFUR DOMAIN PROTEIN HOMOLOG"/>
    <property type="match status" value="1"/>
</dbReference>
<dbReference type="OrthoDB" id="9795032at2"/>
<protein>
    <submittedName>
        <fullName evidence="6">Iron-binding zinc finger domain-containing protein, CDGSH type</fullName>
    </submittedName>
</protein>
<feature type="domain" description="Iron-binding zinc finger CDGSH type" evidence="5">
    <location>
        <begin position="2"/>
        <end position="35"/>
    </location>
</feature>
<reference evidence="6 7" key="1">
    <citation type="submission" date="2020-05" db="EMBL/GenBank/DDBJ databases">
        <title>Complete genome sequencing of Campylobacter and Arcobacter type strains.</title>
        <authorList>
            <person name="Miller W.G."/>
            <person name="Yee E."/>
        </authorList>
    </citation>
    <scope>NUCLEOTIDE SEQUENCE [LARGE SCALE GENOMIC DNA]</scope>
    <source>
        <strain evidence="6 7">LMG 21996</strain>
    </source>
</reference>
<keyword evidence="2" id="KW-0479">Metal-binding</keyword>
<dbReference type="InterPro" id="IPR052950">
    <property type="entry name" value="CISD"/>
</dbReference>
<dbReference type="SMART" id="SM00704">
    <property type="entry name" value="ZnF_CDGSH"/>
    <property type="match status" value="2"/>
</dbReference>
<dbReference type="GO" id="GO:0005737">
    <property type="term" value="C:cytoplasm"/>
    <property type="evidence" value="ECO:0007669"/>
    <property type="project" value="UniProtKB-ARBA"/>
</dbReference>